<dbReference type="CDD" id="cd08704">
    <property type="entry name" value="Met_tRNA_FMT_C"/>
    <property type="match status" value="1"/>
</dbReference>
<dbReference type="PANTHER" id="PTHR11138">
    <property type="entry name" value="METHIONYL-TRNA FORMYLTRANSFERASE"/>
    <property type="match status" value="1"/>
</dbReference>
<sequence>MRIILVGQGPFGKDCLEVLLEQKENLVGIITVPDDPEGKRPNPVKDLALEKNISVLQPEGRSPHRLKDPSVVPWVEELKPDLFVLVFVTDFMPLEVINMATKGGINFHPSLLPKYRGGTAINWAVINGEKETGVTIHYIDEGVDTGDIVLQEKVTIDEDDSVGSLYFNKLYPLGVRLVKEGVALIREGKEERISQEEDKASYQPNITKEDVKINWEKPAREVYNLIRGSSPSPGAHTLFRGDKLKVWESRLEGPVEESVPGEVVGIVEEEGFKVAAKDGALLVTRVQLPGEGKIPGGEFLEKVEVKLGEKLG</sequence>
<dbReference type="InterPro" id="IPR005794">
    <property type="entry name" value="Fmt"/>
</dbReference>
<dbReference type="SUPFAM" id="SSF53328">
    <property type="entry name" value="Formyltransferase"/>
    <property type="match status" value="1"/>
</dbReference>
<evidence type="ECO:0000256" key="5">
    <source>
        <dbReference type="HAMAP-Rule" id="MF_00182"/>
    </source>
</evidence>
<name>A0A424YDA0_9FIRM</name>
<organism evidence="8 9">
    <name type="scientific">Candidatus Syntrophonatronum acetioxidans</name>
    <dbReference type="NCBI Taxonomy" id="1795816"/>
    <lineage>
        <taxon>Bacteria</taxon>
        <taxon>Bacillati</taxon>
        <taxon>Bacillota</taxon>
        <taxon>Clostridia</taxon>
        <taxon>Eubacteriales</taxon>
        <taxon>Syntrophomonadaceae</taxon>
        <taxon>Candidatus Syntrophonatronum</taxon>
    </lineage>
</organism>
<comment type="catalytic activity">
    <reaction evidence="5">
        <text>L-methionyl-tRNA(fMet) + (6R)-10-formyltetrahydrofolate = N-formyl-L-methionyl-tRNA(fMet) + (6S)-5,6,7,8-tetrahydrofolate + H(+)</text>
        <dbReference type="Rhea" id="RHEA:24380"/>
        <dbReference type="Rhea" id="RHEA-COMP:9952"/>
        <dbReference type="Rhea" id="RHEA-COMP:9953"/>
        <dbReference type="ChEBI" id="CHEBI:15378"/>
        <dbReference type="ChEBI" id="CHEBI:57453"/>
        <dbReference type="ChEBI" id="CHEBI:78530"/>
        <dbReference type="ChEBI" id="CHEBI:78844"/>
        <dbReference type="ChEBI" id="CHEBI:195366"/>
        <dbReference type="EC" id="2.1.2.9"/>
    </reaction>
</comment>
<dbReference type="Pfam" id="PF00551">
    <property type="entry name" value="Formyl_trans_N"/>
    <property type="match status" value="1"/>
</dbReference>
<dbReference type="EMBL" id="QZAA01000160">
    <property type="protein sequence ID" value="RQD75412.1"/>
    <property type="molecule type" value="Genomic_DNA"/>
</dbReference>
<dbReference type="Pfam" id="PF02911">
    <property type="entry name" value="Formyl_trans_C"/>
    <property type="match status" value="1"/>
</dbReference>
<keyword evidence="4 5" id="KW-0648">Protein biosynthesis</keyword>
<feature type="domain" description="Formyl transferase C-terminal" evidence="7">
    <location>
        <begin position="205"/>
        <end position="301"/>
    </location>
</feature>
<dbReference type="InterPro" id="IPR036477">
    <property type="entry name" value="Formyl_transf_N_sf"/>
</dbReference>
<dbReference type="InterPro" id="IPR011034">
    <property type="entry name" value="Formyl_transferase-like_C_sf"/>
</dbReference>
<evidence type="ECO:0000256" key="1">
    <source>
        <dbReference type="ARBA" id="ARBA00010699"/>
    </source>
</evidence>
<dbReference type="AlphaFoldDB" id="A0A424YDA0"/>
<evidence type="ECO:0000259" key="7">
    <source>
        <dbReference type="Pfam" id="PF02911"/>
    </source>
</evidence>
<proteinExistence type="inferred from homology"/>
<dbReference type="GO" id="GO:0005829">
    <property type="term" value="C:cytosol"/>
    <property type="evidence" value="ECO:0007669"/>
    <property type="project" value="TreeGrafter"/>
</dbReference>
<protein>
    <recommendedName>
        <fullName evidence="2 5">Methionyl-tRNA formyltransferase</fullName>
        <ecNumber evidence="2 5">2.1.2.9</ecNumber>
    </recommendedName>
</protein>
<dbReference type="GO" id="GO:0004479">
    <property type="term" value="F:methionyl-tRNA formyltransferase activity"/>
    <property type="evidence" value="ECO:0007669"/>
    <property type="project" value="UniProtKB-UniRule"/>
</dbReference>
<comment type="similarity">
    <text evidence="1 5">Belongs to the Fmt family.</text>
</comment>
<gene>
    <name evidence="5 8" type="primary">fmt</name>
    <name evidence="8" type="ORF">D5R97_06055</name>
</gene>
<evidence type="ECO:0000256" key="2">
    <source>
        <dbReference type="ARBA" id="ARBA00012261"/>
    </source>
</evidence>
<dbReference type="NCBIfam" id="TIGR00460">
    <property type="entry name" value="fmt"/>
    <property type="match status" value="1"/>
</dbReference>
<dbReference type="HAMAP" id="MF_00182">
    <property type="entry name" value="Formyl_trans"/>
    <property type="match status" value="1"/>
</dbReference>
<dbReference type="SUPFAM" id="SSF50486">
    <property type="entry name" value="FMT C-terminal domain-like"/>
    <property type="match status" value="1"/>
</dbReference>
<evidence type="ECO:0000256" key="4">
    <source>
        <dbReference type="ARBA" id="ARBA00022917"/>
    </source>
</evidence>
<reference evidence="8 9" key="1">
    <citation type="submission" date="2018-08" db="EMBL/GenBank/DDBJ databases">
        <title>The metabolism and importance of syntrophic acetate oxidation coupled to methane or sulfide production in haloalkaline environments.</title>
        <authorList>
            <person name="Timmers P.H.A."/>
            <person name="Vavourakis C.D."/>
            <person name="Sorokin D.Y."/>
            <person name="Sinninghe Damste J.S."/>
            <person name="Muyzer G."/>
            <person name="Stams A.J.M."/>
            <person name="Plugge C.M."/>
        </authorList>
    </citation>
    <scope>NUCLEOTIDE SEQUENCE [LARGE SCALE GENOMIC DNA]</scope>
    <source>
        <strain evidence="8">MSAO_Bac1</strain>
    </source>
</reference>
<dbReference type="PANTHER" id="PTHR11138:SF5">
    <property type="entry name" value="METHIONYL-TRNA FORMYLTRANSFERASE, MITOCHONDRIAL"/>
    <property type="match status" value="1"/>
</dbReference>
<feature type="domain" description="Formyl transferase N-terminal" evidence="6">
    <location>
        <begin position="1"/>
        <end position="166"/>
    </location>
</feature>
<dbReference type="InterPro" id="IPR005793">
    <property type="entry name" value="Formyl_trans_C"/>
</dbReference>
<dbReference type="CDD" id="cd08646">
    <property type="entry name" value="FMT_core_Met-tRNA-FMT_N"/>
    <property type="match status" value="1"/>
</dbReference>
<accession>A0A424YDA0</accession>
<dbReference type="InterPro" id="IPR041711">
    <property type="entry name" value="Met-tRNA-FMT_N"/>
</dbReference>
<dbReference type="EC" id="2.1.2.9" evidence="2 5"/>
<comment type="caution">
    <text evidence="8">The sequence shown here is derived from an EMBL/GenBank/DDBJ whole genome shotgun (WGS) entry which is preliminary data.</text>
</comment>
<dbReference type="InterPro" id="IPR002376">
    <property type="entry name" value="Formyl_transf_N"/>
</dbReference>
<evidence type="ECO:0000313" key="9">
    <source>
        <dbReference type="Proteomes" id="UP000285138"/>
    </source>
</evidence>
<evidence type="ECO:0000313" key="8">
    <source>
        <dbReference type="EMBL" id="RQD75412.1"/>
    </source>
</evidence>
<dbReference type="InterPro" id="IPR044135">
    <property type="entry name" value="Met-tRNA-FMT_C"/>
</dbReference>
<keyword evidence="3 5" id="KW-0808">Transferase</keyword>
<evidence type="ECO:0000256" key="3">
    <source>
        <dbReference type="ARBA" id="ARBA00022679"/>
    </source>
</evidence>
<dbReference type="Proteomes" id="UP000285138">
    <property type="component" value="Unassembled WGS sequence"/>
</dbReference>
<feature type="binding site" evidence="5">
    <location>
        <begin position="110"/>
        <end position="113"/>
    </location>
    <ligand>
        <name>(6S)-5,6,7,8-tetrahydrofolate</name>
        <dbReference type="ChEBI" id="CHEBI:57453"/>
    </ligand>
</feature>
<comment type="function">
    <text evidence="5">Attaches a formyl group to the free amino group of methionyl-tRNA(fMet). The formyl group appears to play a dual role in the initiator identity of N-formylmethionyl-tRNA by promoting its recognition by IF2 and preventing the misappropriation of this tRNA by the elongation apparatus.</text>
</comment>
<evidence type="ECO:0000259" key="6">
    <source>
        <dbReference type="Pfam" id="PF00551"/>
    </source>
</evidence>
<dbReference type="Gene3D" id="3.40.50.12230">
    <property type="match status" value="1"/>
</dbReference>